<sequence>MVFPIKVYNSNFTVFGLTALTLTSLVILTSNEVLRDAAGDAMREVVGVLNAELVAEDLAFSKSAKKK</sequence>
<gene>
    <name evidence="2" type="ORF">CONCODRAFT_96217</name>
</gene>
<proteinExistence type="predicted"/>
<feature type="transmembrane region" description="Helical" evidence="1">
    <location>
        <begin position="12"/>
        <end position="34"/>
    </location>
</feature>
<name>A0A137PG27_CONC2</name>
<dbReference type="AlphaFoldDB" id="A0A137PG27"/>
<evidence type="ECO:0000313" key="3">
    <source>
        <dbReference type="Proteomes" id="UP000070444"/>
    </source>
</evidence>
<keyword evidence="1" id="KW-0812">Transmembrane</keyword>
<keyword evidence="1" id="KW-0472">Membrane</keyword>
<evidence type="ECO:0000313" key="2">
    <source>
        <dbReference type="EMBL" id="KXN73956.1"/>
    </source>
</evidence>
<dbReference type="EMBL" id="KQ964429">
    <property type="protein sequence ID" value="KXN73956.1"/>
    <property type="molecule type" value="Genomic_DNA"/>
</dbReference>
<evidence type="ECO:0000256" key="1">
    <source>
        <dbReference type="SAM" id="Phobius"/>
    </source>
</evidence>
<reference evidence="2 3" key="1">
    <citation type="journal article" date="2015" name="Genome Biol. Evol.">
        <title>Phylogenomic analyses indicate that early fungi evolved digesting cell walls of algal ancestors of land plants.</title>
        <authorList>
            <person name="Chang Y."/>
            <person name="Wang S."/>
            <person name="Sekimoto S."/>
            <person name="Aerts A.L."/>
            <person name="Choi C."/>
            <person name="Clum A."/>
            <person name="LaButti K.M."/>
            <person name="Lindquist E.A."/>
            <person name="Yee Ngan C."/>
            <person name="Ohm R.A."/>
            <person name="Salamov A.A."/>
            <person name="Grigoriev I.V."/>
            <person name="Spatafora J.W."/>
            <person name="Berbee M.L."/>
        </authorList>
    </citation>
    <scope>NUCLEOTIDE SEQUENCE [LARGE SCALE GENOMIC DNA]</scope>
    <source>
        <strain evidence="2 3">NRRL 28638</strain>
    </source>
</reference>
<keyword evidence="3" id="KW-1185">Reference proteome</keyword>
<protein>
    <submittedName>
        <fullName evidence="2">Uncharacterized protein</fullName>
    </submittedName>
</protein>
<keyword evidence="1" id="KW-1133">Transmembrane helix</keyword>
<dbReference type="Proteomes" id="UP000070444">
    <property type="component" value="Unassembled WGS sequence"/>
</dbReference>
<accession>A0A137PG27</accession>
<organism evidence="2 3">
    <name type="scientific">Conidiobolus coronatus (strain ATCC 28846 / CBS 209.66 / NRRL 28638)</name>
    <name type="common">Delacroixia coronata</name>
    <dbReference type="NCBI Taxonomy" id="796925"/>
    <lineage>
        <taxon>Eukaryota</taxon>
        <taxon>Fungi</taxon>
        <taxon>Fungi incertae sedis</taxon>
        <taxon>Zoopagomycota</taxon>
        <taxon>Entomophthoromycotina</taxon>
        <taxon>Entomophthoromycetes</taxon>
        <taxon>Entomophthorales</taxon>
        <taxon>Ancylistaceae</taxon>
        <taxon>Conidiobolus</taxon>
    </lineage>
</organism>